<name>A0A370U008_9HELO</name>
<feature type="chain" id="PRO_5016654617" evidence="2">
    <location>
        <begin position="22"/>
        <end position="239"/>
    </location>
</feature>
<accession>A0A370U008</accession>
<feature type="compositionally biased region" description="Low complexity" evidence="1">
    <location>
        <begin position="108"/>
        <end position="181"/>
    </location>
</feature>
<feature type="compositionally biased region" description="Low complexity" evidence="1">
    <location>
        <begin position="188"/>
        <end position="205"/>
    </location>
</feature>
<evidence type="ECO:0000313" key="4">
    <source>
        <dbReference type="Proteomes" id="UP000254866"/>
    </source>
</evidence>
<dbReference type="Proteomes" id="UP000254866">
    <property type="component" value="Unassembled WGS sequence"/>
</dbReference>
<dbReference type="EMBL" id="NPIC01000001">
    <property type="protein sequence ID" value="RDL41120.1"/>
    <property type="molecule type" value="Genomic_DNA"/>
</dbReference>
<feature type="region of interest" description="Disordered" evidence="1">
    <location>
        <begin position="99"/>
        <end position="205"/>
    </location>
</feature>
<dbReference type="STRING" id="2656787.A0A370U008"/>
<comment type="caution">
    <text evidence="3">The sequence shown here is derived from an EMBL/GenBank/DDBJ whole genome shotgun (WGS) entry which is preliminary data.</text>
</comment>
<evidence type="ECO:0000256" key="2">
    <source>
        <dbReference type="SAM" id="SignalP"/>
    </source>
</evidence>
<feature type="signal peptide" evidence="2">
    <location>
        <begin position="1"/>
        <end position="21"/>
    </location>
</feature>
<dbReference type="OrthoDB" id="4160690at2759"/>
<dbReference type="RefSeq" id="XP_031873776.1">
    <property type="nucleotide sequence ID" value="XM_032009722.1"/>
</dbReference>
<keyword evidence="4" id="KW-1185">Reference proteome</keyword>
<dbReference type="GeneID" id="43593948"/>
<proteinExistence type="predicted"/>
<evidence type="ECO:0000313" key="3">
    <source>
        <dbReference type="EMBL" id="RDL41120.1"/>
    </source>
</evidence>
<evidence type="ECO:0000256" key="1">
    <source>
        <dbReference type="SAM" id="MobiDB-lite"/>
    </source>
</evidence>
<keyword evidence="2" id="KW-0732">Signal</keyword>
<reference evidence="3 4" key="1">
    <citation type="journal article" date="2018" name="IMA Fungus">
        <title>IMA Genome-F 9: Draft genome sequence of Annulohypoxylon stygium, Aspergillus mulundensis, Berkeleyomyces basicola (syn. Thielaviopsis basicola), Ceratocystis smalleyi, two Cercospora beticola strains, Coleophoma cylindrospora, Fusarium fracticaudum, Phialophora cf. hyalina, and Morchella septimelata.</title>
        <authorList>
            <person name="Wingfield B.D."/>
            <person name="Bills G.F."/>
            <person name="Dong Y."/>
            <person name="Huang W."/>
            <person name="Nel W.J."/>
            <person name="Swalarsk-Parry B.S."/>
            <person name="Vaghefi N."/>
            <person name="Wilken P.M."/>
            <person name="An Z."/>
            <person name="de Beer Z.W."/>
            <person name="De Vos L."/>
            <person name="Chen L."/>
            <person name="Duong T.A."/>
            <person name="Gao Y."/>
            <person name="Hammerbacher A."/>
            <person name="Kikkert J.R."/>
            <person name="Li Y."/>
            <person name="Li H."/>
            <person name="Li K."/>
            <person name="Li Q."/>
            <person name="Liu X."/>
            <person name="Ma X."/>
            <person name="Naidoo K."/>
            <person name="Pethybridge S.J."/>
            <person name="Sun J."/>
            <person name="Steenkamp E.T."/>
            <person name="van der Nest M.A."/>
            <person name="van Wyk S."/>
            <person name="Wingfield M.J."/>
            <person name="Xiong C."/>
            <person name="Yue Q."/>
            <person name="Zhang X."/>
        </authorList>
    </citation>
    <scope>NUCLEOTIDE SEQUENCE [LARGE SCALE GENOMIC DNA]</scope>
    <source>
        <strain evidence="3 4">BP 5553</strain>
    </source>
</reference>
<gene>
    <name evidence="3" type="ORF">BP5553_01099</name>
</gene>
<organism evidence="3 4">
    <name type="scientific">Venustampulla echinocandica</name>
    <dbReference type="NCBI Taxonomy" id="2656787"/>
    <lineage>
        <taxon>Eukaryota</taxon>
        <taxon>Fungi</taxon>
        <taxon>Dikarya</taxon>
        <taxon>Ascomycota</taxon>
        <taxon>Pezizomycotina</taxon>
        <taxon>Leotiomycetes</taxon>
        <taxon>Helotiales</taxon>
        <taxon>Pleuroascaceae</taxon>
        <taxon>Venustampulla</taxon>
    </lineage>
</organism>
<protein>
    <submittedName>
        <fullName evidence="3">Uncharacterized protein</fullName>
    </submittedName>
</protein>
<dbReference type="AlphaFoldDB" id="A0A370U008"/>
<sequence length="239" mass="23016">MVGIQWAALGALALGAVSASAFEEDWAAQLLRRQAPGSASYSCHASCGQVIVLGRTTGYCTNDVFLSSYDACLKCAGPDNENIWKDYGNSVAKAGAACDLPQEPVSGTPTDPETTAPPSTDASTAAPTAAPTAEPSAESPAASSAAPSAAPSVDSSVDSSAAPTQAPTTAATGGAANSSQAPVSSTVATTTRAGSAQGTGSATTSSAGIEFTGAAHSNAVGSVGAIVMFAAGVAAAIGV</sequence>